<dbReference type="EMBL" id="KV427643">
    <property type="protein sequence ID" value="KZT03571.1"/>
    <property type="molecule type" value="Genomic_DNA"/>
</dbReference>
<dbReference type="AlphaFoldDB" id="A0A165CWD3"/>
<feature type="transmembrane region" description="Helical" evidence="1">
    <location>
        <begin position="171"/>
        <end position="192"/>
    </location>
</feature>
<feature type="domain" description="DUF6533" evidence="2">
    <location>
        <begin position="12"/>
        <end position="56"/>
    </location>
</feature>
<accession>A0A165CWD3</accession>
<sequence length="273" mass="30763">MLSIDDTLIACIFCASAAFCSYDYFLTFSEEIRYIWRMRFSLTTVLFCLFRYPVLINTVLLVLGLHSWPSWQSDSLQRRYQVTGYPLRDHYVQRSSVHRASSLRSLQPEYLASSARLLSGTSTCVHFCRIIGARVALLVSDGLVLSLTWLKTYRLRSVNCLFQASTLSVALFTDSGVYFTFLCVANAIAIAIAKFSALTFAMNAWLAALTSISLSRLTFHLRELSINSAYGEETSSAVETSAEFSTTGREIELYDFTDSMLEKETHLPQKSDV</sequence>
<keyword evidence="1" id="KW-0472">Membrane</keyword>
<evidence type="ECO:0000256" key="1">
    <source>
        <dbReference type="SAM" id="Phobius"/>
    </source>
</evidence>
<dbReference type="InterPro" id="IPR045340">
    <property type="entry name" value="DUF6533"/>
</dbReference>
<evidence type="ECO:0000313" key="3">
    <source>
        <dbReference type="EMBL" id="KZT03571.1"/>
    </source>
</evidence>
<keyword evidence="4" id="KW-1185">Reference proteome</keyword>
<proteinExistence type="predicted"/>
<evidence type="ECO:0000313" key="4">
    <source>
        <dbReference type="Proteomes" id="UP000076871"/>
    </source>
</evidence>
<dbReference type="Proteomes" id="UP000076871">
    <property type="component" value="Unassembled WGS sequence"/>
</dbReference>
<dbReference type="GeneID" id="63819107"/>
<keyword evidence="1" id="KW-0812">Transmembrane</keyword>
<name>A0A165CWD3_9APHY</name>
<feature type="transmembrane region" description="Helical" evidence="1">
    <location>
        <begin position="40"/>
        <end position="65"/>
    </location>
</feature>
<dbReference type="InParanoid" id="A0A165CWD3"/>
<feature type="transmembrane region" description="Helical" evidence="1">
    <location>
        <begin position="6"/>
        <end position="28"/>
    </location>
</feature>
<organism evidence="3 4">
    <name type="scientific">Laetiporus sulphureus 93-53</name>
    <dbReference type="NCBI Taxonomy" id="1314785"/>
    <lineage>
        <taxon>Eukaryota</taxon>
        <taxon>Fungi</taxon>
        <taxon>Dikarya</taxon>
        <taxon>Basidiomycota</taxon>
        <taxon>Agaricomycotina</taxon>
        <taxon>Agaricomycetes</taxon>
        <taxon>Polyporales</taxon>
        <taxon>Laetiporus</taxon>
    </lineage>
</organism>
<evidence type="ECO:0000259" key="2">
    <source>
        <dbReference type="Pfam" id="PF20151"/>
    </source>
</evidence>
<protein>
    <recommendedName>
        <fullName evidence="2">DUF6533 domain-containing protein</fullName>
    </recommendedName>
</protein>
<keyword evidence="1" id="KW-1133">Transmembrane helix</keyword>
<dbReference type="RefSeq" id="XP_040761311.1">
    <property type="nucleotide sequence ID" value="XM_040902076.1"/>
</dbReference>
<dbReference type="Pfam" id="PF20151">
    <property type="entry name" value="DUF6533"/>
    <property type="match status" value="1"/>
</dbReference>
<reference evidence="3 4" key="1">
    <citation type="journal article" date="2016" name="Mol. Biol. Evol.">
        <title>Comparative Genomics of Early-Diverging Mushroom-Forming Fungi Provides Insights into the Origins of Lignocellulose Decay Capabilities.</title>
        <authorList>
            <person name="Nagy L.G."/>
            <person name="Riley R."/>
            <person name="Tritt A."/>
            <person name="Adam C."/>
            <person name="Daum C."/>
            <person name="Floudas D."/>
            <person name="Sun H."/>
            <person name="Yadav J.S."/>
            <person name="Pangilinan J."/>
            <person name="Larsson K.H."/>
            <person name="Matsuura K."/>
            <person name="Barry K."/>
            <person name="Labutti K."/>
            <person name="Kuo R."/>
            <person name="Ohm R.A."/>
            <person name="Bhattacharya S.S."/>
            <person name="Shirouzu T."/>
            <person name="Yoshinaga Y."/>
            <person name="Martin F.M."/>
            <person name="Grigoriev I.V."/>
            <person name="Hibbett D.S."/>
        </authorList>
    </citation>
    <scope>NUCLEOTIDE SEQUENCE [LARGE SCALE GENOMIC DNA]</scope>
    <source>
        <strain evidence="3 4">93-53</strain>
    </source>
</reference>
<gene>
    <name evidence="3" type="ORF">LAESUDRAFT_337712</name>
</gene>
<dbReference type="OrthoDB" id="2803335at2759"/>